<dbReference type="EMBL" id="KV722609">
    <property type="protein sequence ID" value="OCH85097.1"/>
    <property type="molecule type" value="Genomic_DNA"/>
</dbReference>
<organism evidence="1 2">
    <name type="scientific">Obba rivulosa</name>
    <dbReference type="NCBI Taxonomy" id="1052685"/>
    <lineage>
        <taxon>Eukaryota</taxon>
        <taxon>Fungi</taxon>
        <taxon>Dikarya</taxon>
        <taxon>Basidiomycota</taxon>
        <taxon>Agaricomycotina</taxon>
        <taxon>Agaricomycetes</taxon>
        <taxon>Polyporales</taxon>
        <taxon>Gelatoporiaceae</taxon>
        <taxon>Obba</taxon>
    </lineage>
</organism>
<keyword evidence="2" id="KW-1185">Reference proteome</keyword>
<gene>
    <name evidence="1" type="ORF">OBBRIDRAFT_341124</name>
</gene>
<name>A0A8E2AN99_9APHY</name>
<evidence type="ECO:0000313" key="1">
    <source>
        <dbReference type="EMBL" id="OCH85097.1"/>
    </source>
</evidence>
<accession>A0A8E2AN99</accession>
<dbReference type="Proteomes" id="UP000250043">
    <property type="component" value="Unassembled WGS sequence"/>
</dbReference>
<sequence length="172" mass="19853">MASFVPWFFRYHYPCYSHCYSNPTIAENTPDPDQNADGARDNGPQIHLCATRAVPGPLPSPPPSFHLAQPGVYHHSTPFRSSQLRIQKSGEYLNDLLLQFLQDDLRGKLHRKYPIIKFVECVWKFKIEDLPAASKINIPAELVNKYHSSQYVTNQRVQREGERRCHCAFEKI</sequence>
<reference evidence="1 2" key="1">
    <citation type="submission" date="2016-07" db="EMBL/GenBank/DDBJ databases">
        <title>Draft genome of the white-rot fungus Obba rivulosa 3A-2.</title>
        <authorList>
            <consortium name="DOE Joint Genome Institute"/>
            <person name="Miettinen O."/>
            <person name="Riley R."/>
            <person name="Acob R."/>
            <person name="Barry K."/>
            <person name="Cullen D."/>
            <person name="De Vries R."/>
            <person name="Hainaut M."/>
            <person name="Hatakka A."/>
            <person name="Henrissat B."/>
            <person name="Hilden K."/>
            <person name="Kuo R."/>
            <person name="Labutti K."/>
            <person name="Lipzen A."/>
            <person name="Makela M.R."/>
            <person name="Sandor L."/>
            <person name="Spatafora J.W."/>
            <person name="Grigoriev I.V."/>
            <person name="Hibbett D.S."/>
        </authorList>
    </citation>
    <scope>NUCLEOTIDE SEQUENCE [LARGE SCALE GENOMIC DNA]</scope>
    <source>
        <strain evidence="1 2">3A-2</strain>
    </source>
</reference>
<proteinExistence type="predicted"/>
<protein>
    <submittedName>
        <fullName evidence="1">Uncharacterized protein</fullName>
    </submittedName>
</protein>
<dbReference type="AlphaFoldDB" id="A0A8E2AN99"/>
<evidence type="ECO:0000313" key="2">
    <source>
        <dbReference type="Proteomes" id="UP000250043"/>
    </source>
</evidence>